<dbReference type="Proteomes" id="UP001239445">
    <property type="component" value="Unassembled WGS sequence"/>
</dbReference>
<dbReference type="Pfam" id="PF06985">
    <property type="entry name" value="HET"/>
    <property type="match status" value="1"/>
</dbReference>
<evidence type="ECO:0000313" key="5">
    <source>
        <dbReference type="Proteomes" id="UP001239445"/>
    </source>
</evidence>
<feature type="compositionally biased region" description="Polar residues" evidence="1">
    <location>
        <begin position="1"/>
        <end position="13"/>
    </location>
</feature>
<dbReference type="EMBL" id="MU839831">
    <property type="protein sequence ID" value="KAK1757017.1"/>
    <property type="molecule type" value="Genomic_DNA"/>
</dbReference>
<evidence type="ECO:0000313" key="4">
    <source>
        <dbReference type="EMBL" id="KAK1757017.1"/>
    </source>
</evidence>
<keyword evidence="5" id="KW-1185">Reference proteome</keyword>
<comment type="caution">
    <text evidence="4">The sequence shown here is derived from an EMBL/GenBank/DDBJ whole genome shotgun (WGS) entry which is preliminary data.</text>
</comment>
<name>A0AAJ0F7M8_9PEZI</name>
<sequence length="1259" mass="143269">MSTSLGETASSMDPGSDNAAAHADSATQPDQKVPRYVVVHRVECSGMFPVHSRHPETALFLDEPRLFKHDTMAAALRGREPLQETDWSQDPNIGFVIHRIYSCTDYQQRAFEGMQGATGVFGVHGPEEIFLKHDIEEPATPEREYMEIHSDHLRKGIETALRRRGFEGSPLDRWESEHNMLAPYLYFYHVRSSLREAQGGLENIQRVHVALLVEYLEQRFGPEYDEAENLFRSGFVTREHIHKLFGPRQVLITKEGGHLVTIETKTCPLPHSMPIRLDCKKWSFDGRFRKNTEKVLISFPRGANNRTPLKIKLDSLAAYPLKWADPQIRKRIFSRGETLLTFHQPRLVEYAPNNEKPGGPTAGRYMIATEENSITDTPEDIEEYLDLYHEKESPNLINLMPPTVRGFSFQEQKWRTLSVEYIRNVEWDTQSARTYLQVALGHTKLDFFELLAPLKPSVGAASQMGDRFFKRGTYRVALLSGPTAAGINTAAESIAEMMEAPLYRVTAGDIQAYSGERKRYIELVFQRADIWEAVQHFQVVSFEDCEQYLSRHSSEHESIYQTVLKLLETYNGLVIVTTHFEITLALSVVDLGEEQRRELWTEIYRTQLKPLMLDGLDVQNEIRELSTAVLTWTEIRNLARMAQDLAMGQSLLLTFDDISRICPMSQVELEWRKSYTRTANSRPSDMRLIHTTTFELKQFFGLELPKYAILSHMWGTEEVSYQDWAVRSEPDISRREGYLKIASTCELAREEGYDYLWVDTNCIDKSSSAELTEAINSMFEWYRQADICYAYLADIETSRPLTGGQEIRSSRWFRRGWTLQELLAPRRVNLYAADWSFLGTRSSLARHISAATGISLRYLHSDAPRGKEKSSTRSNDAWDRDHDVPIHAASVAERMAWLSRRETTRIEDMAYCALGIFGIHMALIYGEGPNAFARLQEEIIRVSADQSLFCWSWGVPDHQSQVGLLSPRPQAFLGAARYTPRRQETTPQPYTLTNAGLAIRLPLLRSCSSHNYIGVLGVESTRDEAPIGIYLSGDRGTSQFARQHYPDVPIPLCRKAGEIWDTATDTSAMKCRVGCLLTLDFDSSDFKFGEPASVPSSRIRYGPSILELCRQERSDPDWNPYFSDQTADGLRGAAIVDFTVRIGLGHRIETILFVASSSTAGNFLESCWRVYYLTNLFDGRGVPNEIKSFMEDTTAGTEGVDLKSTAVIRRCMADTTPSDMGLDSGRWVDVHKATHGFLTTTGSMLMHMHIAPRLDIWFK</sequence>
<proteinExistence type="predicted"/>
<feature type="domain" description="Heterokaryon incompatibility" evidence="2">
    <location>
        <begin position="707"/>
        <end position="798"/>
    </location>
</feature>
<accession>A0AAJ0F7M8</accession>
<dbReference type="PANTHER" id="PTHR10622">
    <property type="entry name" value="HET DOMAIN-CONTAINING PROTEIN"/>
    <property type="match status" value="1"/>
</dbReference>
<evidence type="ECO:0008006" key="6">
    <source>
        <dbReference type="Google" id="ProtNLM"/>
    </source>
</evidence>
<reference evidence="4" key="1">
    <citation type="submission" date="2023-06" db="EMBL/GenBank/DDBJ databases">
        <title>Genome-scale phylogeny and comparative genomics of the fungal order Sordariales.</title>
        <authorList>
            <consortium name="Lawrence Berkeley National Laboratory"/>
            <person name="Hensen N."/>
            <person name="Bonometti L."/>
            <person name="Westerberg I."/>
            <person name="Brannstrom I.O."/>
            <person name="Guillou S."/>
            <person name="Cros-Aarteil S."/>
            <person name="Calhoun S."/>
            <person name="Haridas S."/>
            <person name="Kuo A."/>
            <person name="Mondo S."/>
            <person name="Pangilinan J."/>
            <person name="Riley R."/>
            <person name="Labutti K."/>
            <person name="Andreopoulos B."/>
            <person name="Lipzen A."/>
            <person name="Chen C."/>
            <person name="Yanf M."/>
            <person name="Daum C."/>
            <person name="Ng V."/>
            <person name="Clum A."/>
            <person name="Steindorff A."/>
            <person name="Ohm R."/>
            <person name="Martin F."/>
            <person name="Silar P."/>
            <person name="Natvig D."/>
            <person name="Lalanne C."/>
            <person name="Gautier V."/>
            <person name="Ament-Velasquez S.L."/>
            <person name="Kruys A."/>
            <person name="Hutchinson M.I."/>
            <person name="Powell A.J."/>
            <person name="Barry K."/>
            <person name="Miller A.N."/>
            <person name="Grigoriev I.V."/>
            <person name="Debuchy R."/>
            <person name="Gladieux P."/>
            <person name="Thoren M.H."/>
            <person name="Johannesson H."/>
        </authorList>
    </citation>
    <scope>NUCLEOTIDE SEQUENCE</scope>
    <source>
        <strain evidence="4">PSN4</strain>
    </source>
</reference>
<dbReference type="Gene3D" id="3.40.50.300">
    <property type="entry name" value="P-loop containing nucleotide triphosphate hydrolases"/>
    <property type="match status" value="1"/>
</dbReference>
<dbReference type="InterPro" id="IPR027417">
    <property type="entry name" value="P-loop_NTPase"/>
</dbReference>
<dbReference type="PANTHER" id="PTHR10622:SF10">
    <property type="entry name" value="HET DOMAIN-CONTAINING PROTEIN"/>
    <property type="match status" value="1"/>
</dbReference>
<organism evidence="4 5">
    <name type="scientific">Echria macrotheca</name>
    <dbReference type="NCBI Taxonomy" id="438768"/>
    <lineage>
        <taxon>Eukaryota</taxon>
        <taxon>Fungi</taxon>
        <taxon>Dikarya</taxon>
        <taxon>Ascomycota</taxon>
        <taxon>Pezizomycotina</taxon>
        <taxon>Sordariomycetes</taxon>
        <taxon>Sordariomycetidae</taxon>
        <taxon>Sordariales</taxon>
        <taxon>Schizotheciaceae</taxon>
        <taxon>Echria</taxon>
    </lineage>
</organism>
<protein>
    <recommendedName>
        <fullName evidence="6">Heterokaryon incompatibility domain-containing protein</fullName>
    </recommendedName>
</protein>
<dbReference type="InterPro" id="IPR010730">
    <property type="entry name" value="HET"/>
</dbReference>
<dbReference type="InterPro" id="IPR058525">
    <property type="entry name" value="DUF8212"/>
</dbReference>
<dbReference type="Pfam" id="PF26640">
    <property type="entry name" value="DUF8212"/>
    <property type="match status" value="1"/>
</dbReference>
<evidence type="ECO:0000259" key="2">
    <source>
        <dbReference type="Pfam" id="PF06985"/>
    </source>
</evidence>
<gene>
    <name evidence="4" type="ORF">QBC47DRAFT_459684</name>
</gene>
<evidence type="ECO:0000259" key="3">
    <source>
        <dbReference type="Pfam" id="PF26640"/>
    </source>
</evidence>
<feature type="region of interest" description="Disordered" evidence="1">
    <location>
        <begin position="1"/>
        <end position="32"/>
    </location>
</feature>
<dbReference type="SUPFAM" id="SSF52540">
    <property type="entry name" value="P-loop containing nucleoside triphosphate hydrolases"/>
    <property type="match status" value="1"/>
</dbReference>
<dbReference type="AlphaFoldDB" id="A0AAJ0F7M8"/>
<evidence type="ECO:0000256" key="1">
    <source>
        <dbReference type="SAM" id="MobiDB-lite"/>
    </source>
</evidence>
<feature type="domain" description="DUF8212" evidence="3">
    <location>
        <begin position="930"/>
        <end position="957"/>
    </location>
</feature>